<accession>A0AAV0QS58</accession>
<reference evidence="1" key="1">
    <citation type="submission" date="2022-08" db="EMBL/GenBank/DDBJ databases">
        <authorList>
            <person name="Gutierrez-Valencia J."/>
        </authorList>
    </citation>
    <scope>NUCLEOTIDE SEQUENCE</scope>
</reference>
<comment type="caution">
    <text evidence="1">The sequence shown here is derived from an EMBL/GenBank/DDBJ whole genome shotgun (WGS) entry which is preliminary data.</text>
</comment>
<sequence length="30" mass="3363">MKSMLPERGPSTQQILAVVTLLRWAGSCCW</sequence>
<organism evidence="1 2">
    <name type="scientific">Linum tenue</name>
    <dbReference type="NCBI Taxonomy" id="586396"/>
    <lineage>
        <taxon>Eukaryota</taxon>
        <taxon>Viridiplantae</taxon>
        <taxon>Streptophyta</taxon>
        <taxon>Embryophyta</taxon>
        <taxon>Tracheophyta</taxon>
        <taxon>Spermatophyta</taxon>
        <taxon>Magnoliopsida</taxon>
        <taxon>eudicotyledons</taxon>
        <taxon>Gunneridae</taxon>
        <taxon>Pentapetalae</taxon>
        <taxon>rosids</taxon>
        <taxon>fabids</taxon>
        <taxon>Malpighiales</taxon>
        <taxon>Linaceae</taxon>
        <taxon>Linum</taxon>
    </lineage>
</organism>
<dbReference type="Proteomes" id="UP001154282">
    <property type="component" value="Unassembled WGS sequence"/>
</dbReference>
<evidence type="ECO:0000313" key="1">
    <source>
        <dbReference type="EMBL" id="CAI0547149.1"/>
    </source>
</evidence>
<dbReference type="AlphaFoldDB" id="A0AAV0QS58"/>
<gene>
    <name evidence="1" type="ORF">LITE_LOCUS44253</name>
</gene>
<evidence type="ECO:0000313" key="2">
    <source>
        <dbReference type="Proteomes" id="UP001154282"/>
    </source>
</evidence>
<proteinExistence type="predicted"/>
<keyword evidence="2" id="KW-1185">Reference proteome</keyword>
<dbReference type="EMBL" id="CAMGYJ010000010">
    <property type="protein sequence ID" value="CAI0547149.1"/>
    <property type="molecule type" value="Genomic_DNA"/>
</dbReference>
<protein>
    <submittedName>
        <fullName evidence="1">Uncharacterized protein</fullName>
    </submittedName>
</protein>
<name>A0AAV0QS58_9ROSI</name>